<gene>
    <name evidence="4" type="ORF">IWX46DRAFT_595885</name>
</gene>
<dbReference type="EMBL" id="JBBPDW010000009">
    <property type="protein sequence ID" value="KAK7549377.1"/>
    <property type="molecule type" value="Genomic_DNA"/>
</dbReference>
<evidence type="ECO:0000313" key="5">
    <source>
        <dbReference type="Proteomes" id="UP001365128"/>
    </source>
</evidence>
<feature type="compositionally biased region" description="Low complexity" evidence="1">
    <location>
        <begin position="117"/>
        <end position="128"/>
    </location>
</feature>
<reference evidence="4 5" key="1">
    <citation type="submission" date="2024-04" db="EMBL/GenBank/DDBJ databases">
        <title>Phyllosticta paracitricarpa is synonymous to the EU quarantine fungus P. citricarpa based on phylogenomic analyses.</title>
        <authorList>
            <consortium name="Lawrence Berkeley National Laboratory"/>
            <person name="Van Ingen-Buijs V.A."/>
            <person name="Van Westerhoven A.C."/>
            <person name="Haridas S."/>
            <person name="Skiadas P."/>
            <person name="Martin F."/>
            <person name="Groenewald J.Z."/>
            <person name="Crous P.W."/>
            <person name="Seidl M.F."/>
        </authorList>
    </citation>
    <scope>NUCLEOTIDE SEQUENCE [LARGE SCALE GENOMIC DNA]</scope>
    <source>
        <strain evidence="4 5">CBS 122670</strain>
    </source>
</reference>
<accession>A0ABR1MH96</accession>
<feature type="domain" description="G-patch" evidence="3">
    <location>
        <begin position="174"/>
        <end position="222"/>
    </location>
</feature>
<evidence type="ECO:0000259" key="3">
    <source>
        <dbReference type="PROSITE" id="PS50174"/>
    </source>
</evidence>
<keyword evidence="5" id="KW-1185">Reference proteome</keyword>
<protein>
    <recommendedName>
        <fullName evidence="3">G-patch domain-containing protein</fullName>
    </recommendedName>
</protein>
<feature type="compositionally biased region" description="Low complexity" evidence="1">
    <location>
        <begin position="50"/>
        <end position="65"/>
    </location>
</feature>
<dbReference type="SMART" id="SM00443">
    <property type="entry name" value="G_patch"/>
    <property type="match status" value="1"/>
</dbReference>
<feature type="region of interest" description="Disordered" evidence="1">
    <location>
        <begin position="225"/>
        <end position="254"/>
    </location>
</feature>
<evidence type="ECO:0000256" key="2">
    <source>
        <dbReference type="SAM" id="SignalP"/>
    </source>
</evidence>
<feature type="signal peptide" evidence="2">
    <location>
        <begin position="1"/>
        <end position="21"/>
    </location>
</feature>
<dbReference type="PANTHER" id="PTHR20923">
    <property type="entry name" value="BAT4 PROTEIN-RELATED"/>
    <property type="match status" value="1"/>
</dbReference>
<name>A0ABR1MH96_9PEZI</name>
<evidence type="ECO:0000313" key="4">
    <source>
        <dbReference type="EMBL" id="KAK7549377.1"/>
    </source>
</evidence>
<dbReference type="InterPro" id="IPR000467">
    <property type="entry name" value="G_patch_dom"/>
</dbReference>
<organism evidence="4 5">
    <name type="scientific">Phyllosticta citricarpa</name>
    <dbReference type="NCBI Taxonomy" id="55181"/>
    <lineage>
        <taxon>Eukaryota</taxon>
        <taxon>Fungi</taxon>
        <taxon>Dikarya</taxon>
        <taxon>Ascomycota</taxon>
        <taxon>Pezizomycotina</taxon>
        <taxon>Dothideomycetes</taxon>
        <taxon>Dothideomycetes incertae sedis</taxon>
        <taxon>Botryosphaeriales</taxon>
        <taxon>Phyllostictaceae</taxon>
        <taxon>Phyllosticta</taxon>
    </lineage>
</organism>
<keyword evidence="2" id="KW-0732">Signal</keyword>
<feature type="compositionally biased region" description="Polar residues" evidence="1">
    <location>
        <begin position="78"/>
        <end position="96"/>
    </location>
</feature>
<feature type="chain" id="PRO_5046189095" description="G-patch domain-containing protein" evidence="2">
    <location>
        <begin position="22"/>
        <end position="274"/>
    </location>
</feature>
<dbReference type="InterPro" id="IPR039146">
    <property type="entry name" value="GPANK1"/>
</dbReference>
<evidence type="ECO:0000256" key="1">
    <source>
        <dbReference type="SAM" id="MobiDB-lite"/>
    </source>
</evidence>
<dbReference type="PROSITE" id="PS50174">
    <property type="entry name" value="G_PATCH"/>
    <property type="match status" value="1"/>
</dbReference>
<sequence>MLNSERLILLFQLHLFTNMSASDDDDYYLPLTSARFFGDGPKAKRVKFVPASSATPQTTSTSSKSDGPSAADVYLSIIGSNKPQTAPATPSELRTPQSEEDVQVSRQERSASVPTQPAASTTVAAATSTPPPSSAAAEPGTCPSCKLPILPGHEATITHQISLQHSHPPSAIERSRKGLAYLRKHGWDPDSRQGLGAGGKGVLYPVKVKEKKDKLGVGVTAAQAQAKTRKEETKVKKLDAGGVRRKEEEDKKRRERLQRMFYERDDVLKYLGEG</sequence>
<comment type="caution">
    <text evidence="4">The sequence shown here is derived from an EMBL/GenBank/DDBJ whole genome shotgun (WGS) entry which is preliminary data.</text>
</comment>
<dbReference type="Pfam" id="PF01585">
    <property type="entry name" value="G-patch"/>
    <property type="match status" value="1"/>
</dbReference>
<feature type="region of interest" description="Disordered" evidence="1">
    <location>
        <begin position="50"/>
        <end position="140"/>
    </location>
</feature>
<proteinExistence type="predicted"/>
<feature type="compositionally biased region" description="Basic and acidic residues" evidence="1">
    <location>
        <begin position="228"/>
        <end position="254"/>
    </location>
</feature>
<dbReference type="PANTHER" id="PTHR20923:SF1">
    <property type="entry name" value="G PATCH DOMAIN AND ANKYRIN REPEAT-CONTAINING PROTEIN 1"/>
    <property type="match status" value="1"/>
</dbReference>
<dbReference type="Proteomes" id="UP001365128">
    <property type="component" value="Unassembled WGS sequence"/>
</dbReference>